<dbReference type="SUPFAM" id="SSF53448">
    <property type="entry name" value="Nucleotide-diphospho-sugar transferases"/>
    <property type="match status" value="1"/>
</dbReference>
<dbReference type="AlphaFoldDB" id="A0A9X0WDV7"/>
<comment type="caution">
    <text evidence="2">The sequence shown here is derived from an EMBL/GenBank/DDBJ whole genome shotgun (WGS) entry which is preliminary data.</text>
</comment>
<dbReference type="InterPro" id="IPR050486">
    <property type="entry name" value="Mannose-1P_guanyltransferase"/>
</dbReference>
<feature type="domain" description="Nucleotidyl transferase" evidence="1">
    <location>
        <begin position="3"/>
        <end position="150"/>
    </location>
</feature>
<name>A0A9X0WDV7_9GAMM</name>
<proteinExistence type="predicted"/>
<evidence type="ECO:0000313" key="2">
    <source>
        <dbReference type="EMBL" id="MBK1621607.1"/>
    </source>
</evidence>
<evidence type="ECO:0000313" key="3">
    <source>
        <dbReference type="Proteomes" id="UP001138768"/>
    </source>
</evidence>
<evidence type="ECO:0000259" key="1">
    <source>
        <dbReference type="Pfam" id="PF00483"/>
    </source>
</evidence>
<sequence length="161" mass="18522">MRIDDLLEQPPPGTAGALGLLRETLEQPFFVTNGDLLTKADFRKILDFHREEESDFTVGAVRYDISVPYGVLLQEDDHIKGIVEKPVYRHDVNAGIYLMNPELRQRIPKGQRTDMTDLMTTLLAEKKRLLTYPIIEYWLDIGRHPDLELARAEFDVHFGEG</sequence>
<accession>A0A9X0WDV7</accession>
<reference evidence="2 3" key="1">
    <citation type="journal article" date="2020" name="Microorganisms">
        <title>Osmotic Adaptation and Compatible Solute Biosynthesis of Phototrophic Bacteria as Revealed from Genome Analyses.</title>
        <authorList>
            <person name="Imhoff J.F."/>
            <person name="Rahn T."/>
            <person name="Kunzel S."/>
            <person name="Keller A."/>
            <person name="Neulinger S.C."/>
        </authorList>
    </citation>
    <scope>NUCLEOTIDE SEQUENCE [LARGE SCALE GENOMIC DNA]</scope>
    <source>
        <strain evidence="2 3">DSM 25653</strain>
    </source>
</reference>
<dbReference type="Proteomes" id="UP001138768">
    <property type="component" value="Unassembled WGS sequence"/>
</dbReference>
<dbReference type="EMBL" id="NRRY01000089">
    <property type="protein sequence ID" value="MBK1621607.1"/>
    <property type="molecule type" value="Genomic_DNA"/>
</dbReference>
<dbReference type="InterPro" id="IPR029044">
    <property type="entry name" value="Nucleotide-diphossugar_trans"/>
</dbReference>
<dbReference type="Pfam" id="PF00483">
    <property type="entry name" value="NTP_transferase"/>
    <property type="match status" value="1"/>
</dbReference>
<dbReference type="InterPro" id="IPR005835">
    <property type="entry name" value="NTP_transferase_dom"/>
</dbReference>
<dbReference type="Gene3D" id="3.90.550.10">
    <property type="entry name" value="Spore Coat Polysaccharide Biosynthesis Protein SpsA, Chain A"/>
    <property type="match status" value="1"/>
</dbReference>
<gene>
    <name evidence="2" type="ORF">CKO42_25040</name>
</gene>
<protein>
    <recommendedName>
        <fullName evidence="1">Nucleotidyl transferase domain-containing protein</fullName>
    </recommendedName>
</protein>
<dbReference type="PANTHER" id="PTHR22572">
    <property type="entry name" value="SUGAR-1-PHOSPHATE GUANYL TRANSFERASE"/>
    <property type="match status" value="1"/>
</dbReference>
<keyword evidence="3" id="KW-1185">Reference proteome</keyword>
<organism evidence="2 3">
    <name type="scientific">Lamprobacter modestohalophilus</name>
    <dbReference type="NCBI Taxonomy" id="1064514"/>
    <lineage>
        <taxon>Bacteria</taxon>
        <taxon>Pseudomonadati</taxon>
        <taxon>Pseudomonadota</taxon>
        <taxon>Gammaproteobacteria</taxon>
        <taxon>Chromatiales</taxon>
        <taxon>Chromatiaceae</taxon>
        <taxon>Lamprobacter</taxon>
    </lineage>
</organism>